<evidence type="ECO:0000256" key="10">
    <source>
        <dbReference type="SAM" id="MobiDB-lite"/>
    </source>
</evidence>
<comment type="subunit">
    <text evidence="8 9">Component of the eukaryotic translation initiation factor 3 (eIF-3) complex.</text>
</comment>
<keyword evidence="2 8" id="KW-0963">Cytoplasm</keyword>
<dbReference type="Pfam" id="PF08662">
    <property type="entry name" value="eIF2A"/>
    <property type="match status" value="2"/>
</dbReference>
<evidence type="ECO:0000256" key="7">
    <source>
        <dbReference type="ARBA" id="ARBA00022917"/>
    </source>
</evidence>
<accession>A0AAD7QZP9</accession>
<name>A0AAD7QZP9_9ASCO</name>
<dbReference type="GO" id="GO:0003723">
    <property type="term" value="F:RNA binding"/>
    <property type="evidence" value="ECO:0007669"/>
    <property type="project" value="UniProtKB-UniRule"/>
</dbReference>
<proteinExistence type="inferred from homology"/>
<dbReference type="GO" id="GO:0001732">
    <property type="term" value="P:formation of cytoplasmic translation initiation complex"/>
    <property type="evidence" value="ECO:0007669"/>
    <property type="project" value="UniProtKB-UniRule"/>
</dbReference>
<dbReference type="InterPro" id="IPR012677">
    <property type="entry name" value="Nucleotide-bd_a/b_plait_sf"/>
</dbReference>
<dbReference type="InterPro" id="IPR035979">
    <property type="entry name" value="RBD_domain_sf"/>
</dbReference>
<dbReference type="InterPro" id="IPR015943">
    <property type="entry name" value="WD40/YVTN_repeat-like_dom_sf"/>
</dbReference>
<dbReference type="Pfam" id="PF00076">
    <property type="entry name" value="RRM_1"/>
    <property type="match status" value="1"/>
</dbReference>
<evidence type="ECO:0000256" key="6">
    <source>
        <dbReference type="ARBA" id="ARBA00022884"/>
    </source>
</evidence>
<dbReference type="InterPro" id="IPR013979">
    <property type="entry name" value="TIF_beta_prop-like"/>
</dbReference>
<dbReference type="InterPro" id="IPR034363">
    <property type="entry name" value="eIF3B_RRM"/>
</dbReference>
<keyword evidence="6 8" id="KW-0694">RNA-binding</keyword>
<evidence type="ECO:0000256" key="4">
    <source>
        <dbReference type="ARBA" id="ARBA00022574"/>
    </source>
</evidence>
<sequence length="737" mass="83209">MPARIEDTARTILDTVVVVDGAPIVTEKKVDALTKVLKKLFSEAGRVREDGFYMPIGPDGKSKGYVFIGFETPEQADNAVRGLNNKRLDNKHTLLVNKFTDIEKYGDDDEEEEEYIAPPEEPYIEQEYLRSWLKEPNAVDQFILYKGESVGVFWNRKSEAPEDIVNRGNWTETYVAWSPLGTYLCSVHHQGVQLWGGDEFGRKARFVHPGVQLLDFSPCENYLVTWSPEPIQLMPEDSPMRAAFPFTASDEGKQIVVWSVKTGMPVRTFSSSVGQDNERGPGPQGPKKISWPAFKWSSDDKYLARVVPGQQIFVYETPGMGLLDKKSIKIEGVVDFEFSPAVIKGTGKKDEPEHVISYWTPEISNQSARVTLMTIPSKEVIRTRNLFNVAECRLHWQDKGAFLCVKVVRFTKTKKSTFTNLEFFRLTEKNIPIEVVELKDTVINFAWEPAGDRLVIISTSDAPAAPAAPVATPGARPAAAKIPGMPGPGGAVKTLVSFYGLERSKGVNGQFRQISTVERKSSNSIFWSPKGRVVVVAAVGGTSNNTGELDFWDFDFEGEKKEIPGAEEVPANLALMATGQHYQLTDIEWDPTGRYVATSSSMWGRAMETGYRIWDLKGLLLREEHVERFKQFLWRPRPHTLLTKDQQRDVRKNLREYSKVFDQEDIAEESQASKELIAQRLRLLEEWRAWRKAVDAELEEERGGIVPLAFKSGDDDDEIIEEIVEEVIAEKEEEIED</sequence>
<dbReference type="FunFam" id="2.130.10.10:FF:000419">
    <property type="entry name" value="Eukaryotic translation initiation factor 3 subunit B"/>
    <property type="match status" value="1"/>
</dbReference>
<dbReference type="GO" id="GO:0005852">
    <property type="term" value="C:eukaryotic translation initiation factor 3 complex"/>
    <property type="evidence" value="ECO:0007669"/>
    <property type="project" value="UniProtKB-UniRule"/>
</dbReference>
<comment type="subcellular location">
    <subcellularLocation>
        <location evidence="1 8 9">Cytoplasm</location>
    </subcellularLocation>
</comment>
<dbReference type="Gene3D" id="2.130.10.10">
    <property type="entry name" value="YVTN repeat-like/Quinoprotein amine dehydrogenase"/>
    <property type="match status" value="2"/>
</dbReference>
<keyword evidence="13" id="KW-1185">Reference proteome</keyword>
<keyword evidence="7 8" id="KW-0648">Protein biosynthesis</keyword>
<dbReference type="AlphaFoldDB" id="A0AAD7QZP9"/>
<dbReference type="InterPro" id="IPR000504">
    <property type="entry name" value="RRM_dom"/>
</dbReference>
<dbReference type="SMART" id="SM00360">
    <property type="entry name" value="RRM"/>
    <property type="match status" value="1"/>
</dbReference>
<evidence type="ECO:0000256" key="1">
    <source>
        <dbReference type="ARBA" id="ARBA00004496"/>
    </source>
</evidence>
<comment type="function">
    <text evidence="8">RNA-binding component of the eukaryotic translation initiation factor 3 (eIF-3) complex, which is involved in protein synthesis of a specialized repertoire of mRNAs and, together with other initiation factors, stimulates binding of mRNA and methionyl-tRNAi to the 40S ribosome. The eIF-3 complex specifically targets and initiates translation of a subset of mRNAs involved in cell proliferation.</text>
</comment>
<feature type="domain" description="RRM" evidence="11">
    <location>
        <begin position="15"/>
        <end position="101"/>
    </location>
</feature>
<keyword evidence="3 8" id="KW-0396">Initiation factor</keyword>
<dbReference type="InterPro" id="IPR011400">
    <property type="entry name" value="EIF3B"/>
</dbReference>
<dbReference type="PIRSF" id="PIRSF036424">
    <property type="entry name" value="eIF3b"/>
    <property type="match status" value="1"/>
</dbReference>
<comment type="function">
    <text evidence="9">Component of the eukaryotic translation initiation factor 3 (eIF-3) complex, which is involved in protein synthesis and, together with other initiation factors, stimulates binding of mRNA and methionyl-tRNAi to the 40S ribosome.</text>
</comment>
<reference evidence="12" key="1">
    <citation type="submission" date="2023-03" db="EMBL/GenBank/DDBJ databases">
        <title>Near-Complete genome sequence of Lipomyces tetrasporous NRRL Y-64009, an oleaginous yeast capable of growing on lignocellulosic hydrolysates.</title>
        <authorList>
            <consortium name="Lawrence Berkeley National Laboratory"/>
            <person name="Jagtap S.S."/>
            <person name="Liu J.-J."/>
            <person name="Walukiewicz H.E."/>
            <person name="Pangilinan J."/>
            <person name="Lipzen A."/>
            <person name="Ahrendt S."/>
            <person name="Koriabine M."/>
            <person name="Cobaugh K."/>
            <person name="Salamov A."/>
            <person name="Yoshinaga Y."/>
            <person name="Ng V."/>
            <person name="Daum C."/>
            <person name="Grigoriev I.V."/>
            <person name="Slininger P.J."/>
            <person name="Dien B.S."/>
            <person name="Jin Y.-S."/>
            <person name="Rao C.V."/>
        </authorList>
    </citation>
    <scope>NUCLEOTIDE SEQUENCE</scope>
    <source>
        <strain evidence="12">NRRL Y-64009</strain>
    </source>
</reference>
<evidence type="ECO:0000256" key="8">
    <source>
        <dbReference type="HAMAP-Rule" id="MF_03001"/>
    </source>
</evidence>
<comment type="caution">
    <text evidence="12">The sequence shown here is derived from an EMBL/GenBank/DDBJ whole genome shotgun (WGS) entry which is preliminary data.</text>
</comment>
<evidence type="ECO:0000256" key="3">
    <source>
        <dbReference type="ARBA" id="ARBA00022540"/>
    </source>
</evidence>
<dbReference type="CDD" id="cd12278">
    <property type="entry name" value="RRM_eIF3B"/>
    <property type="match status" value="1"/>
</dbReference>
<dbReference type="GO" id="GO:0003743">
    <property type="term" value="F:translation initiation factor activity"/>
    <property type="evidence" value="ECO:0007669"/>
    <property type="project" value="UniProtKB-UniRule"/>
</dbReference>
<dbReference type="GO" id="GO:0031369">
    <property type="term" value="F:translation initiation factor binding"/>
    <property type="evidence" value="ECO:0007669"/>
    <property type="project" value="InterPro"/>
</dbReference>
<dbReference type="Proteomes" id="UP001217417">
    <property type="component" value="Unassembled WGS sequence"/>
</dbReference>
<keyword evidence="4" id="KW-0853">WD repeat</keyword>
<dbReference type="GO" id="GO:0033290">
    <property type="term" value="C:eukaryotic 48S preinitiation complex"/>
    <property type="evidence" value="ECO:0007669"/>
    <property type="project" value="UniProtKB-UniRule"/>
</dbReference>
<evidence type="ECO:0000313" key="12">
    <source>
        <dbReference type="EMBL" id="KAJ8102797.1"/>
    </source>
</evidence>
<dbReference type="EMBL" id="JARPMG010000002">
    <property type="protein sequence ID" value="KAJ8102797.1"/>
    <property type="molecule type" value="Genomic_DNA"/>
</dbReference>
<dbReference type="SUPFAM" id="SSF54928">
    <property type="entry name" value="RNA-binding domain, RBD"/>
    <property type="match status" value="1"/>
</dbReference>
<evidence type="ECO:0000259" key="11">
    <source>
        <dbReference type="PROSITE" id="PS50102"/>
    </source>
</evidence>
<dbReference type="GO" id="GO:0016282">
    <property type="term" value="C:eukaryotic 43S preinitiation complex"/>
    <property type="evidence" value="ECO:0007669"/>
    <property type="project" value="UniProtKB-UniRule"/>
</dbReference>
<protein>
    <recommendedName>
        <fullName evidence="8">Eukaryotic translation initiation factor 3 subunit B</fullName>
        <shortName evidence="8">eIF3b</shortName>
    </recommendedName>
    <alternativeName>
        <fullName evidence="8">Eukaryotic translation initiation factor 3 90 kDa subunit homolog</fullName>
        <shortName evidence="8">eIF3 p90</shortName>
    </alternativeName>
    <alternativeName>
        <fullName evidence="8">Translation initiation factor eIF3, p90 subunit homolog</fullName>
    </alternativeName>
</protein>
<organism evidence="12 13">
    <name type="scientific">Lipomyces tetrasporus</name>
    <dbReference type="NCBI Taxonomy" id="54092"/>
    <lineage>
        <taxon>Eukaryota</taxon>
        <taxon>Fungi</taxon>
        <taxon>Dikarya</taxon>
        <taxon>Ascomycota</taxon>
        <taxon>Saccharomycotina</taxon>
        <taxon>Lipomycetes</taxon>
        <taxon>Lipomycetales</taxon>
        <taxon>Lipomycetaceae</taxon>
        <taxon>Lipomyces</taxon>
    </lineage>
</organism>
<feature type="region of interest" description="Disordered" evidence="10">
    <location>
        <begin position="270"/>
        <end position="289"/>
    </location>
</feature>
<dbReference type="SUPFAM" id="SSF82171">
    <property type="entry name" value="DPP6 N-terminal domain-like"/>
    <property type="match status" value="1"/>
</dbReference>
<dbReference type="PROSITE" id="PS50102">
    <property type="entry name" value="RRM"/>
    <property type="match status" value="1"/>
</dbReference>
<evidence type="ECO:0000256" key="9">
    <source>
        <dbReference type="PIRNR" id="PIRNR036424"/>
    </source>
</evidence>
<dbReference type="PANTHER" id="PTHR14068">
    <property type="entry name" value="EUKARYOTIC TRANSLATION INITIATION FACTOR 3 EIF3 -RELATED"/>
    <property type="match status" value="1"/>
</dbReference>
<dbReference type="PANTHER" id="PTHR14068:SF0">
    <property type="entry name" value="EUKARYOTIC TRANSLATION INITIATION FACTOR 3 SUBUNIT B"/>
    <property type="match status" value="1"/>
</dbReference>
<dbReference type="Gene3D" id="3.30.70.330">
    <property type="match status" value="1"/>
</dbReference>
<evidence type="ECO:0000256" key="5">
    <source>
        <dbReference type="ARBA" id="ARBA00022737"/>
    </source>
</evidence>
<keyword evidence="5" id="KW-0677">Repeat</keyword>
<dbReference type="FunFam" id="3.30.70.330:FF:000235">
    <property type="entry name" value="Eukaryotic translation initiation factor 3 subunit B"/>
    <property type="match status" value="1"/>
</dbReference>
<evidence type="ECO:0000313" key="13">
    <source>
        <dbReference type="Proteomes" id="UP001217417"/>
    </source>
</evidence>
<gene>
    <name evidence="8" type="primary">PRT1</name>
    <name evidence="12" type="ORF">POJ06DRAFT_55913</name>
</gene>
<evidence type="ECO:0000256" key="2">
    <source>
        <dbReference type="ARBA" id="ARBA00022490"/>
    </source>
</evidence>
<dbReference type="HAMAP" id="MF_03001">
    <property type="entry name" value="eIF3b"/>
    <property type="match status" value="1"/>
</dbReference>
<comment type="similarity">
    <text evidence="8 9">Belongs to the eIF-3 subunit B family.</text>
</comment>